<proteinExistence type="predicted"/>
<comment type="caution">
    <text evidence="1">The sequence shown here is derived from an EMBL/GenBank/DDBJ whole genome shotgun (WGS) entry which is preliminary data.</text>
</comment>
<dbReference type="Gene3D" id="2.60.40.2030">
    <property type="match status" value="1"/>
</dbReference>
<dbReference type="PROSITE" id="PS51257">
    <property type="entry name" value="PROKAR_LIPOPROTEIN"/>
    <property type="match status" value="1"/>
</dbReference>
<protein>
    <submittedName>
        <fullName evidence="1">Uncharacterized protein</fullName>
    </submittedName>
</protein>
<sequence>MKILKKYFAVLLLTSFIACDTSRELKPYTGDNFVGFEDENIDLFENDSEPLQLPITMAFAQNTNTDITVVVEDALNTGTTEGIDYSVASYVVTIPAGAYETFFELEPLNDQVEQGFKRQLSVKLSSSTQNVALGHVDGSQQSVTVNLIDDDCEFILQDSYRIKISRADGGQFSNYTDATGNTFEDPLDEILDVVTLTDNNDGTYSISNVFANLIEYYTGSENNRALDISASFQRNSNNELYVIPATQYGSIDVSGDGVLIPCENRLSFDMSIWDIDFEITLEGI</sequence>
<name>A0A315ZDF0_SEDFL</name>
<dbReference type="OrthoDB" id="1341662at2"/>
<accession>A0A315ZDF0</accession>
<dbReference type="InterPro" id="IPR038081">
    <property type="entry name" value="CalX-like_sf"/>
</dbReference>
<evidence type="ECO:0000313" key="2">
    <source>
        <dbReference type="Proteomes" id="UP000245535"/>
    </source>
</evidence>
<dbReference type="Proteomes" id="UP000245535">
    <property type="component" value="Unassembled WGS sequence"/>
</dbReference>
<dbReference type="RefSeq" id="WP_146201653.1">
    <property type="nucleotide sequence ID" value="NZ_QGDO01000002.1"/>
</dbReference>
<dbReference type="SUPFAM" id="SSF141072">
    <property type="entry name" value="CalX-like"/>
    <property type="match status" value="1"/>
</dbReference>
<reference evidence="1 2" key="1">
    <citation type="submission" date="2018-03" db="EMBL/GenBank/DDBJ databases">
        <title>Genomic Encyclopedia of Archaeal and Bacterial Type Strains, Phase II (KMG-II): from individual species to whole genera.</title>
        <authorList>
            <person name="Goeker M."/>
        </authorList>
    </citation>
    <scope>NUCLEOTIDE SEQUENCE [LARGE SCALE GENOMIC DNA]</scope>
    <source>
        <strain evidence="1 2">DSM 28229</strain>
    </source>
</reference>
<dbReference type="AlphaFoldDB" id="A0A315ZDF0"/>
<keyword evidence="2" id="KW-1185">Reference proteome</keyword>
<gene>
    <name evidence="1" type="ORF">BC781_102289</name>
</gene>
<organism evidence="1 2">
    <name type="scientific">Sediminitomix flava</name>
    <dbReference type="NCBI Taxonomy" id="379075"/>
    <lineage>
        <taxon>Bacteria</taxon>
        <taxon>Pseudomonadati</taxon>
        <taxon>Bacteroidota</taxon>
        <taxon>Cytophagia</taxon>
        <taxon>Cytophagales</taxon>
        <taxon>Flammeovirgaceae</taxon>
        <taxon>Sediminitomix</taxon>
    </lineage>
</organism>
<dbReference type="EMBL" id="QGDO01000002">
    <property type="protein sequence ID" value="PWJ42744.1"/>
    <property type="molecule type" value="Genomic_DNA"/>
</dbReference>
<evidence type="ECO:0000313" key="1">
    <source>
        <dbReference type="EMBL" id="PWJ42744.1"/>
    </source>
</evidence>